<dbReference type="AlphaFoldDB" id="A0A392SFZ6"/>
<proteinExistence type="predicted"/>
<evidence type="ECO:0000313" key="2">
    <source>
        <dbReference type="EMBL" id="MCI47808.1"/>
    </source>
</evidence>
<evidence type="ECO:0000256" key="1">
    <source>
        <dbReference type="SAM" id="MobiDB-lite"/>
    </source>
</evidence>
<organism evidence="2 3">
    <name type="scientific">Trifolium medium</name>
    <dbReference type="NCBI Taxonomy" id="97028"/>
    <lineage>
        <taxon>Eukaryota</taxon>
        <taxon>Viridiplantae</taxon>
        <taxon>Streptophyta</taxon>
        <taxon>Embryophyta</taxon>
        <taxon>Tracheophyta</taxon>
        <taxon>Spermatophyta</taxon>
        <taxon>Magnoliopsida</taxon>
        <taxon>eudicotyledons</taxon>
        <taxon>Gunneridae</taxon>
        <taxon>Pentapetalae</taxon>
        <taxon>rosids</taxon>
        <taxon>fabids</taxon>
        <taxon>Fabales</taxon>
        <taxon>Fabaceae</taxon>
        <taxon>Papilionoideae</taxon>
        <taxon>50 kb inversion clade</taxon>
        <taxon>NPAAA clade</taxon>
        <taxon>Hologalegina</taxon>
        <taxon>IRL clade</taxon>
        <taxon>Trifolieae</taxon>
        <taxon>Trifolium</taxon>
    </lineage>
</organism>
<dbReference type="Proteomes" id="UP000265520">
    <property type="component" value="Unassembled WGS sequence"/>
</dbReference>
<name>A0A392SFZ6_9FABA</name>
<protein>
    <submittedName>
        <fullName evidence="2">Uncharacterized protein</fullName>
    </submittedName>
</protein>
<evidence type="ECO:0000313" key="3">
    <source>
        <dbReference type="Proteomes" id="UP000265520"/>
    </source>
</evidence>
<reference evidence="2 3" key="1">
    <citation type="journal article" date="2018" name="Front. Plant Sci.">
        <title>Red Clover (Trifolium pratense) and Zigzag Clover (T. medium) - A Picture of Genomic Similarities and Differences.</title>
        <authorList>
            <person name="Dluhosova J."/>
            <person name="Istvanek J."/>
            <person name="Nedelnik J."/>
            <person name="Repkova J."/>
        </authorList>
    </citation>
    <scope>NUCLEOTIDE SEQUENCE [LARGE SCALE GENOMIC DNA]</scope>
    <source>
        <strain evidence="3">cv. 10/8</strain>
        <tissue evidence="2">Leaf</tissue>
    </source>
</reference>
<sequence length="27" mass="2973">MFGEGPLDSMSPNIQPSMDDPDVDHIK</sequence>
<keyword evidence="3" id="KW-1185">Reference proteome</keyword>
<dbReference type="EMBL" id="LXQA010377353">
    <property type="protein sequence ID" value="MCI47808.1"/>
    <property type="molecule type" value="Genomic_DNA"/>
</dbReference>
<feature type="region of interest" description="Disordered" evidence="1">
    <location>
        <begin position="1"/>
        <end position="27"/>
    </location>
</feature>
<feature type="non-terminal residue" evidence="2">
    <location>
        <position position="27"/>
    </location>
</feature>
<accession>A0A392SFZ6</accession>
<comment type="caution">
    <text evidence="2">The sequence shown here is derived from an EMBL/GenBank/DDBJ whole genome shotgun (WGS) entry which is preliminary data.</text>
</comment>